<dbReference type="GO" id="GO:0005524">
    <property type="term" value="F:ATP binding"/>
    <property type="evidence" value="ECO:0007669"/>
    <property type="project" value="UniProtKB-KW"/>
</dbReference>
<comment type="cofactor">
    <cofactor evidence="9">
        <name>Mg(2+)</name>
        <dbReference type="ChEBI" id="CHEBI:18420"/>
    </cofactor>
</comment>
<keyword evidence="12" id="KW-1185">Reference proteome</keyword>
<dbReference type="Gene3D" id="3.40.50.300">
    <property type="entry name" value="P-loop containing nucleotide triphosphate hydrolases"/>
    <property type="match status" value="2"/>
</dbReference>
<keyword evidence="5 9" id="KW-0067">ATP-binding</keyword>
<comment type="caution">
    <text evidence="11">The sequence shown here is derived from an EMBL/GenBank/DDBJ whole genome shotgun (WGS) entry which is preliminary data.</text>
</comment>
<dbReference type="AlphaFoldDB" id="A0AAD9YQ97"/>
<gene>
    <name evidence="11" type="ORF">CKAH01_12980</name>
</gene>
<dbReference type="PANTHER" id="PTHR47642">
    <property type="entry name" value="ATP-DEPENDENT DNA HELICASE"/>
    <property type="match status" value="1"/>
</dbReference>
<keyword evidence="6" id="KW-0238">DNA-binding</keyword>
<evidence type="ECO:0000256" key="4">
    <source>
        <dbReference type="ARBA" id="ARBA00022806"/>
    </source>
</evidence>
<evidence type="ECO:0000256" key="3">
    <source>
        <dbReference type="ARBA" id="ARBA00022801"/>
    </source>
</evidence>
<keyword evidence="9" id="KW-0233">DNA recombination</keyword>
<dbReference type="InterPro" id="IPR049163">
    <property type="entry name" value="Pif1-like_2B_dom"/>
</dbReference>
<protein>
    <recommendedName>
        <fullName evidence="9">ATP-dependent DNA helicase</fullName>
        <ecNumber evidence="9">5.6.2.3</ecNumber>
    </recommendedName>
</protein>
<sequence>MEGHNLFITGSGGCGKSYLVETLNSTFRARRKKVYLLAPTGQAAVNIEGRTTFNYMGWRPEDLGKTDQTLFDKARGQRVWKRITSTNVLIIDEISMVGKQFFERLSYVIRKIRQTLRPLPENVDDPFGGIQVILVGDFCQLPPVGLGYCLAEIESDSKGKTSHSCGEELKQCRNTANWCCPKNNKHPVFSDSEKWAFKSEVWQRCNFSYVNLTTIHRQKDEGFVRILQSIRMGSIDDGDLDNLLQKRKTGNGTCLFSRKEDVKDYNDNELKNIKGDPEEYDCADYPNSHGDNNDKQRYHQNLSMKVGMPVILLANIAVEEGLCNGSQGKVLRFVPHPEDEPKEPNRRNYKDDQLGYDVACARYKQIQDFKKNLKGDPEVRFSNGQRRVIGPDCSIFNIESVETTDGKRKLTYSSRTQIPLVPGWAMTIHKSQSLTLDPVTVDLWDAWDGRLTYVALSRARSLQGLRVKASRSNFRDNLELDPEMERFMMIVERCSQDGNI</sequence>
<keyword evidence="3 9" id="KW-0378">Hydrolase</keyword>
<dbReference type="GO" id="GO:0000723">
    <property type="term" value="P:telomere maintenance"/>
    <property type="evidence" value="ECO:0007669"/>
    <property type="project" value="InterPro"/>
</dbReference>
<keyword evidence="8" id="KW-0413">Isomerase</keyword>
<dbReference type="InterPro" id="IPR051055">
    <property type="entry name" value="PIF1_helicase"/>
</dbReference>
<name>A0AAD9YQ97_COLKA</name>
<keyword evidence="2 9" id="KW-0227">DNA damage</keyword>
<evidence type="ECO:0000256" key="7">
    <source>
        <dbReference type="ARBA" id="ARBA00023204"/>
    </source>
</evidence>
<dbReference type="GO" id="GO:0016787">
    <property type="term" value="F:hydrolase activity"/>
    <property type="evidence" value="ECO:0007669"/>
    <property type="project" value="UniProtKB-KW"/>
</dbReference>
<dbReference type="GO" id="GO:0006281">
    <property type="term" value="P:DNA repair"/>
    <property type="evidence" value="ECO:0007669"/>
    <property type="project" value="UniProtKB-KW"/>
</dbReference>
<dbReference type="EMBL" id="VYYT01000041">
    <property type="protein sequence ID" value="KAK2774927.1"/>
    <property type="molecule type" value="Genomic_DNA"/>
</dbReference>
<keyword evidence="7 9" id="KW-0234">DNA repair</keyword>
<evidence type="ECO:0000256" key="8">
    <source>
        <dbReference type="ARBA" id="ARBA00023235"/>
    </source>
</evidence>
<reference evidence="11" key="1">
    <citation type="submission" date="2023-02" db="EMBL/GenBank/DDBJ databases">
        <title>Colletotrichum kahawae CIFC_Que2 genome sequencing and assembly.</title>
        <authorList>
            <person name="Baroncelli R."/>
        </authorList>
    </citation>
    <scope>NUCLEOTIDE SEQUENCE</scope>
    <source>
        <strain evidence="11">CIFC_Que2</strain>
    </source>
</reference>
<dbReference type="EC" id="5.6.2.3" evidence="9"/>
<dbReference type="InterPro" id="IPR010285">
    <property type="entry name" value="DNA_helicase_pif1-like_DEAD"/>
</dbReference>
<dbReference type="SMART" id="SM00382">
    <property type="entry name" value="AAA"/>
    <property type="match status" value="1"/>
</dbReference>
<dbReference type="PANTHER" id="PTHR47642:SF5">
    <property type="entry name" value="ATP-DEPENDENT DNA HELICASE"/>
    <property type="match status" value="1"/>
</dbReference>
<dbReference type="InterPro" id="IPR027417">
    <property type="entry name" value="P-loop_NTPase"/>
</dbReference>
<evidence type="ECO:0000313" key="12">
    <source>
        <dbReference type="Proteomes" id="UP001281614"/>
    </source>
</evidence>
<accession>A0AAD9YQ97</accession>
<dbReference type="Pfam" id="PF05970">
    <property type="entry name" value="PIF1"/>
    <property type="match status" value="1"/>
</dbReference>
<evidence type="ECO:0000259" key="10">
    <source>
        <dbReference type="SMART" id="SM00382"/>
    </source>
</evidence>
<proteinExistence type="inferred from homology"/>
<evidence type="ECO:0000256" key="2">
    <source>
        <dbReference type="ARBA" id="ARBA00022763"/>
    </source>
</evidence>
<feature type="domain" description="AAA+ ATPase" evidence="10">
    <location>
        <begin position="2"/>
        <end position="137"/>
    </location>
</feature>
<keyword evidence="4 9" id="KW-0347">Helicase</keyword>
<keyword evidence="1 9" id="KW-0547">Nucleotide-binding</keyword>
<evidence type="ECO:0000256" key="9">
    <source>
        <dbReference type="RuleBase" id="RU363044"/>
    </source>
</evidence>
<evidence type="ECO:0000256" key="1">
    <source>
        <dbReference type="ARBA" id="ARBA00022741"/>
    </source>
</evidence>
<evidence type="ECO:0000256" key="6">
    <source>
        <dbReference type="ARBA" id="ARBA00023125"/>
    </source>
</evidence>
<dbReference type="Pfam" id="PF21530">
    <property type="entry name" value="Pif1_2B_dom"/>
    <property type="match status" value="1"/>
</dbReference>
<dbReference type="GO" id="GO:0043139">
    <property type="term" value="F:5'-3' DNA helicase activity"/>
    <property type="evidence" value="ECO:0007669"/>
    <property type="project" value="UniProtKB-EC"/>
</dbReference>
<evidence type="ECO:0000313" key="11">
    <source>
        <dbReference type="EMBL" id="KAK2774927.1"/>
    </source>
</evidence>
<dbReference type="CDD" id="cd18809">
    <property type="entry name" value="SF1_C_RecD"/>
    <property type="match status" value="1"/>
</dbReference>
<dbReference type="InterPro" id="IPR003593">
    <property type="entry name" value="AAA+_ATPase"/>
</dbReference>
<organism evidence="11 12">
    <name type="scientific">Colletotrichum kahawae</name>
    <name type="common">Coffee berry disease fungus</name>
    <dbReference type="NCBI Taxonomy" id="34407"/>
    <lineage>
        <taxon>Eukaryota</taxon>
        <taxon>Fungi</taxon>
        <taxon>Dikarya</taxon>
        <taxon>Ascomycota</taxon>
        <taxon>Pezizomycotina</taxon>
        <taxon>Sordariomycetes</taxon>
        <taxon>Hypocreomycetidae</taxon>
        <taxon>Glomerellales</taxon>
        <taxon>Glomerellaceae</taxon>
        <taxon>Colletotrichum</taxon>
        <taxon>Colletotrichum gloeosporioides species complex</taxon>
    </lineage>
</organism>
<evidence type="ECO:0000256" key="5">
    <source>
        <dbReference type="ARBA" id="ARBA00022840"/>
    </source>
</evidence>
<comment type="catalytic activity">
    <reaction evidence="9">
        <text>ATP + H2O = ADP + phosphate + H(+)</text>
        <dbReference type="Rhea" id="RHEA:13065"/>
        <dbReference type="ChEBI" id="CHEBI:15377"/>
        <dbReference type="ChEBI" id="CHEBI:15378"/>
        <dbReference type="ChEBI" id="CHEBI:30616"/>
        <dbReference type="ChEBI" id="CHEBI:43474"/>
        <dbReference type="ChEBI" id="CHEBI:456216"/>
        <dbReference type="EC" id="5.6.2.3"/>
    </reaction>
</comment>
<dbReference type="GO" id="GO:0006310">
    <property type="term" value="P:DNA recombination"/>
    <property type="evidence" value="ECO:0007669"/>
    <property type="project" value="UniProtKB-KW"/>
</dbReference>
<dbReference type="Proteomes" id="UP001281614">
    <property type="component" value="Unassembled WGS sequence"/>
</dbReference>
<comment type="similarity">
    <text evidence="9">Belongs to the helicase family.</text>
</comment>
<dbReference type="SUPFAM" id="SSF52540">
    <property type="entry name" value="P-loop containing nucleoside triphosphate hydrolases"/>
    <property type="match status" value="2"/>
</dbReference>